<organism evidence="5 6">
    <name type="scientific">Mizuhopecten yessoensis</name>
    <name type="common">Japanese scallop</name>
    <name type="synonym">Patinopecten yessoensis</name>
    <dbReference type="NCBI Taxonomy" id="6573"/>
    <lineage>
        <taxon>Eukaryota</taxon>
        <taxon>Metazoa</taxon>
        <taxon>Spiralia</taxon>
        <taxon>Lophotrochozoa</taxon>
        <taxon>Mollusca</taxon>
        <taxon>Bivalvia</taxon>
        <taxon>Autobranchia</taxon>
        <taxon>Pteriomorphia</taxon>
        <taxon>Pectinida</taxon>
        <taxon>Pectinoidea</taxon>
        <taxon>Pectinidae</taxon>
        <taxon>Mizuhopecten</taxon>
    </lineage>
</organism>
<dbReference type="Pfam" id="PF17654">
    <property type="entry name" value="Trnau1ap"/>
    <property type="match status" value="1"/>
</dbReference>
<proteinExistence type="inferred from homology"/>
<dbReference type="CDD" id="cd12610">
    <property type="entry name" value="RRM1_SECp43"/>
    <property type="match status" value="1"/>
</dbReference>
<dbReference type="InterPro" id="IPR000504">
    <property type="entry name" value="RRM_dom"/>
</dbReference>
<dbReference type="SMART" id="SM00360">
    <property type="entry name" value="RRM"/>
    <property type="match status" value="2"/>
</dbReference>
<dbReference type="FunFam" id="3.30.70.330:FF:000159">
    <property type="entry name" value="tRNA selenocysteine 1-associated protein 1"/>
    <property type="match status" value="1"/>
</dbReference>
<dbReference type="InterPro" id="IPR012677">
    <property type="entry name" value="Nucleotide-bd_a/b_plait_sf"/>
</dbReference>
<protein>
    <recommendedName>
        <fullName evidence="2">tRNA selenocysteine-associated protein 1</fullName>
    </recommendedName>
</protein>
<evidence type="ECO:0000313" key="5">
    <source>
        <dbReference type="EMBL" id="OWF46042.1"/>
    </source>
</evidence>
<keyword evidence="3" id="KW-0694">RNA-binding</keyword>
<evidence type="ECO:0000256" key="1">
    <source>
        <dbReference type="ARBA" id="ARBA00008920"/>
    </source>
</evidence>
<evidence type="ECO:0000313" key="6">
    <source>
        <dbReference type="Proteomes" id="UP000242188"/>
    </source>
</evidence>
<dbReference type="STRING" id="6573.A0A210QBE3"/>
<accession>A0A210QBE3</accession>
<dbReference type="EMBL" id="NEDP02004290">
    <property type="protein sequence ID" value="OWF46042.1"/>
    <property type="molecule type" value="Genomic_DNA"/>
</dbReference>
<feature type="domain" description="RRM" evidence="4">
    <location>
        <begin position="99"/>
        <end position="178"/>
    </location>
</feature>
<dbReference type="PANTHER" id="PTHR37457:SF3">
    <property type="entry name" value="TRNA SELENOCYSTEINE-ASSOCIATED PROTEIN 1"/>
    <property type="match status" value="1"/>
</dbReference>
<name>A0A210QBE3_MIZYE</name>
<keyword evidence="6" id="KW-1185">Reference proteome</keyword>
<dbReference type="OrthoDB" id="446113at2759"/>
<comment type="similarity">
    <text evidence="1">Belongs to the RRM TRSPAP family.</text>
</comment>
<dbReference type="Pfam" id="PF00076">
    <property type="entry name" value="RRM_1"/>
    <property type="match status" value="2"/>
</dbReference>
<dbReference type="SUPFAM" id="SSF54928">
    <property type="entry name" value="RNA-binding domain, RBD"/>
    <property type="match status" value="2"/>
</dbReference>
<evidence type="ECO:0000256" key="2">
    <source>
        <dbReference type="ARBA" id="ARBA00033477"/>
    </source>
</evidence>
<comment type="caution">
    <text evidence="5">The sequence shown here is derived from an EMBL/GenBank/DDBJ whole genome shotgun (WGS) entry which is preliminary data.</text>
</comment>
<evidence type="ECO:0000256" key="3">
    <source>
        <dbReference type="PROSITE-ProRule" id="PRU00176"/>
    </source>
</evidence>
<dbReference type="GO" id="GO:0003723">
    <property type="term" value="F:RNA binding"/>
    <property type="evidence" value="ECO:0007669"/>
    <property type="project" value="UniProtKB-UniRule"/>
</dbReference>
<dbReference type="Gene3D" id="3.30.70.330">
    <property type="match status" value="2"/>
</dbReference>
<dbReference type="InterPro" id="IPR040434">
    <property type="entry name" value="TSAP1"/>
</dbReference>
<dbReference type="Proteomes" id="UP000242188">
    <property type="component" value="Unassembled WGS sequence"/>
</dbReference>
<dbReference type="InterPro" id="IPR041085">
    <property type="entry name" value="TSAP1_C"/>
</dbReference>
<evidence type="ECO:0000259" key="4">
    <source>
        <dbReference type="PROSITE" id="PS50102"/>
    </source>
</evidence>
<gene>
    <name evidence="5" type="ORF">KP79_PYT08021</name>
</gene>
<dbReference type="PROSITE" id="PS50102">
    <property type="entry name" value="RRM"/>
    <property type="match status" value="2"/>
</dbReference>
<reference evidence="5 6" key="1">
    <citation type="journal article" date="2017" name="Nat. Ecol. Evol.">
        <title>Scallop genome provides insights into evolution of bilaterian karyotype and development.</title>
        <authorList>
            <person name="Wang S."/>
            <person name="Zhang J."/>
            <person name="Jiao W."/>
            <person name="Li J."/>
            <person name="Xun X."/>
            <person name="Sun Y."/>
            <person name="Guo X."/>
            <person name="Huan P."/>
            <person name="Dong B."/>
            <person name="Zhang L."/>
            <person name="Hu X."/>
            <person name="Sun X."/>
            <person name="Wang J."/>
            <person name="Zhao C."/>
            <person name="Wang Y."/>
            <person name="Wang D."/>
            <person name="Huang X."/>
            <person name="Wang R."/>
            <person name="Lv J."/>
            <person name="Li Y."/>
            <person name="Zhang Z."/>
            <person name="Liu B."/>
            <person name="Lu W."/>
            <person name="Hui Y."/>
            <person name="Liang J."/>
            <person name="Zhou Z."/>
            <person name="Hou R."/>
            <person name="Li X."/>
            <person name="Liu Y."/>
            <person name="Li H."/>
            <person name="Ning X."/>
            <person name="Lin Y."/>
            <person name="Zhao L."/>
            <person name="Xing Q."/>
            <person name="Dou J."/>
            <person name="Li Y."/>
            <person name="Mao J."/>
            <person name="Guo H."/>
            <person name="Dou H."/>
            <person name="Li T."/>
            <person name="Mu C."/>
            <person name="Jiang W."/>
            <person name="Fu Q."/>
            <person name="Fu X."/>
            <person name="Miao Y."/>
            <person name="Liu J."/>
            <person name="Yu Q."/>
            <person name="Li R."/>
            <person name="Liao H."/>
            <person name="Li X."/>
            <person name="Kong Y."/>
            <person name="Jiang Z."/>
            <person name="Chourrout D."/>
            <person name="Li R."/>
            <person name="Bao Z."/>
        </authorList>
    </citation>
    <scope>NUCLEOTIDE SEQUENCE [LARGE SCALE GENOMIC DNA]</scope>
    <source>
        <strain evidence="5 6">PY_sf001</strain>
    </source>
</reference>
<sequence>MSGASSSLWMGDLEPYMDDYFITSAFEQMGSTIKSMKLIKNKVTGLPAGYCFIDFHDEEKAHDAMLKLNGKIIPNSNPPKRFKLNTSSHGKEHLAVPEFSLFIGDLSTDVDDYVLYYAFAKKYRSCRSAKVVLENNGRSKGYGFVRFSEETDQQRALIEMQHMTDIGTKPIRVSLATPKRPMPQDMTGGIPYSPYYGHNYPYNAAYYNYYNSNTYYNNQDYTSRPGGHHEHGIEEDIDTLEEPELEVDIFRYNKDYMEQSEEIFEAIELSRWTPLDSLASKIPNHIV</sequence>
<feature type="domain" description="RRM" evidence="4">
    <location>
        <begin position="6"/>
        <end position="89"/>
    </location>
</feature>
<dbReference type="AlphaFoldDB" id="A0A210QBE3"/>
<dbReference type="PANTHER" id="PTHR37457">
    <property type="entry name" value="TRNA SELENOCYSTEINE 1-ASSOCIATED PROTEIN 1-RELATED"/>
    <property type="match status" value="1"/>
</dbReference>
<dbReference type="InterPro" id="IPR035979">
    <property type="entry name" value="RBD_domain_sf"/>
</dbReference>